<keyword evidence="2 6" id="KW-0238">DNA-binding</keyword>
<dbReference type="Gene3D" id="3.30.450.40">
    <property type="match status" value="1"/>
</dbReference>
<evidence type="ECO:0000259" key="5">
    <source>
        <dbReference type="PROSITE" id="PS51078"/>
    </source>
</evidence>
<evidence type="ECO:0000256" key="2">
    <source>
        <dbReference type="ARBA" id="ARBA00023125"/>
    </source>
</evidence>
<dbReference type="PANTHER" id="PTHR30136">
    <property type="entry name" value="HELIX-TURN-HELIX TRANSCRIPTIONAL REGULATOR, ICLR FAMILY"/>
    <property type="match status" value="1"/>
</dbReference>
<evidence type="ECO:0000259" key="4">
    <source>
        <dbReference type="PROSITE" id="PS51077"/>
    </source>
</evidence>
<dbReference type="SUPFAM" id="SSF46785">
    <property type="entry name" value="Winged helix' DNA-binding domain"/>
    <property type="match status" value="1"/>
</dbReference>
<dbReference type="InterPro" id="IPR014757">
    <property type="entry name" value="Tscrpt_reg_IclR_C"/>
</dbReference>
<organism evidence="6 7">
    <name type="scientific">Amphritea pacifica</name>
    <dbReference type="NCBI Taxonomy" id="2811233"/>
    <lineage>
        <taxon>Bacteria</taxon>
        <taxon>Pseudomonadati</taxon>
        <taxon>Pseudomonadota</taxon>
        <taxon>Gammaproteobacteria</taxon>
        <taxon>Oceanospirillales</taxon>
        <taxon>Oceanospirillaceae</taxon>
        <taxon>Amphritea</taxon>
    </lineage>
</organism>
<dbReference type="Gene3D" id="1.10.10.10">
    <property type="entry name" value="Winged helix-like DNA-binding domain superfamily/Winged helix DNA-binding domain"/>
    <property type="match status" value="1"/>
</dbReference>
<dbReference type="Pfam" id="PF01614">
    <property type="entry name" value="IclR_C"/>
    <property type="match status" value="1"/>
</dbReference>
<feature type="domain" description="HTH iclR-type" evidence="4">
    <location>
        <begin position="13"/>
        <end position="75"/>
    </location>
</feature>
<comment type="caution">
    <text evidence="6">The sequence shown here is derived from an EMBL/GenBank/DDBJ whole genome shotgun (WGS) entry which is preliminary data.</text>
</comment>
<name>A0ABS2WBD7_9GAMM</name>
<dbReference type="Pfam" id="PF09339">
    <property type="entry name" value="HTH_IclR"/>
    <property type="match status" value="1"/>
</dbReference>
<evidence type="ECO:0000313" key="7">
    <source>
        <dbReference type="Proteomes" id="UP000760472"/>
    </source>
</evidence>
<evidence type="ECO:0000313" key="6">
    <source>
        <dbReference type="EMBL" id="MBN0989035.1"/>
    </source>
</evidence>
<evidence type="ECO:0000256" key="3">
    <source>
        <dbReference type="ARBA" id="ARBA00023163"/>
    </source>
</evidence>
<dbReference type="InterPro" id="IPR005471">
    <property type="entry name" value="Tscrpt_reg_IclR_N"/>
</dbReference>
<dbReference type="NCBIfam" id="NF007341">
    <property type="entry name" value="PRK09834.1-3"/>
    <property type="match status" value="1"/>
</dbReference>
<dbReference type="GO" id="GO:0003677">
    <property type="term" value="F:DNA binding"/>
    <property type="evidence" value="ECO:0007669"/>
    <property type="project" value="UniProtKB-KW"/>
</dbReference>
<dbReference type="InterPro" id="IPR029016">
    <property type="entry name" value="GAF-like_dom_sf"/>
</dbReference>
<keyword evidence="7" id="KW-1185">Reference proteome</keyword>
<evidence type="ECO:0000256" key="1">
    <source>
        <dbReference type="ARBA" id="ARBA00023015"/>
    </source>
</evidence>
<dbReference type="EMBL" id="JAFFZP010000031">
    <property type="protein sequence ID" value="MBN0989035.1"/>
    <property type="molecule type" value="Genomic_DNA"/>
</dbReference>
<gene>
    <name evidence="6" type="primary">mhpR</name>
    <name evidence="6" type="ORF">JW498_16840</name>
</gene>
<keyword evidence="3" id="KW-0804">Transcription</keyword>
<dbReference type="SMART" id="SM00346">
    <property type="entry name" value="HTH_ICLR"/>
    <property type="match status" value="1"/>
</dbReference>
<sequence>MMETEETGQYKNVRGLTRGLELLYLLNRAHGGAKIRDLADWSGIHRTTVRRLLETLVGEGYVRRSPSDDSYQLTLKVRQLSEGFQDAQWISQLAAPLLGQLLQQVIWPTDLCTLDGDAMVIRETTHRFSKLSFHRDMVGRRLPLLMTATGRAYISYCPEAERNEILERLRQHNDRQGMHANDEDYVRRVIRQTREQGYGANNQDWGDEGNIAAIARPIMREDEVVGCLNLVYIAKAMPTEKAAKKYLKKINDVIEKIEEQL</sequence>
<dbReference type="PANTHER" id="PTHR30136:SF23">
    <property type="entry name" value="DNA-BINDING TRANSCRIPTIONAL ACTIVATOR MHPR"/>
    <property type="match status" value="1"/>
</dbReference>
<feature type="domain" description="IclR-ED" evidence="5">
    <location>
        <begin position="76"/>
        <end position="261"/>
    </location>
</feature>
<accession>A0ABS2WBD7</accession>
<dbReference type="PROSITE" id="PS51078">
    <property type="entry name" value="ICLR_ED"/>
    <property type="match status" value="1"/>
</dbReference>
<dbReference type="PROSITE" id="PS51077">
    <property type="entry name" value="HTH_ICLR"/>
    <property type="match status" value="1"/>
</dbReference>
<dbReference type="InterPro" id="IPR036390">
    <property type="entry name" value="WH_DNA-bd_sf"/>
</dbReference>
<reference evidence="6 7" key="1">
    <citation type="submission" date="2021-02" db="EMBL/GenBank/DDBJ databases">
        <title>A novel species of genus Amphritea isolated from a fishpond in China.</title>
        <authorList>
            <person name="Lu H."/>
        </authorList>
    </citation>
    <scope>NUCLEOTIDE SEQUENCE [LARGE SCALE GENOMIC DNA]</scope>
    <source>
        <strain evidence="6 7">RP18W</strain>
    </source>
</reference>
<dbReference type="Proteomes" id="UP000760472">
    <property type="component" value="Unassembled WGS sequence"/>
</dbReference>
<dbReference type="InterPro" id="IPR036388">
    <property type="entry name" value="WH-like_DNA-bd_sf"/>
</dbReference>
<proteinExistence type="predicted"/>
<dbReference type="SUPFAM" id="SSF55781">
    <property type="entry name" value="GAF domain-like"/>
    <property type="match status" value="1"/>
</dbReference>
<protein>
    <submittedName>
        <fullName evidence="6">DNA-binding transcriptional activator MhpR</fullName>
    </submittedName>
</protein>
<keyword evidence="1" id="KW-0805">Transcription regulation</keyword>
<dbReference type="InterPro" id="IPR050707">
    <property type="entry name" value="HTH_MetabolicPath_Reg"/>
</dbReference>